<keyword evidence="3" id="KW-1185">Reference proteome</keyword>
<accession>A0A3D8JY66</accession>
<dbReference type="EMBL" id="QRGA01000008">
    <property type="protein sequence ID" value="RDU98068.1"/>
    <property type="molecule type" value="Genomic_DNA"/>
</dbReference>
<feature type="compositionally biased region" description="Low complexity" evidence="1">
    <location>
        <begin position="30"/>
        <end position="39"/>
    </location>
</feature>
<dbReference type="AlphaFoldDB" id="A0A3D8JY66"/>
<proteinExistence type="predicted"/>
<protein>
    <submittedName>
        <fullName evidence="2">Uncharacterized protein</fullName>
    </submittedName>
</protein>
<feature type="region of interest" description="Disordered" evidence="1">
    <location>
        <begin position="30"/>
        <end position="60"/>
    </location>
</feature>
<gene>
    <name evidence="2" type="ORF">DWV00_16260</name>
</gene>
<evidence type="ECO:0000313" key="2">
    <source>
        <dbReference type="EMBL" id="RDU98068.1"/>
    </source>
</evidence>
<comment type="caution">
    <text evidence="2">The sequence shown here is derived from an EMBL/GenBank/DDBJ whole genome shotgun (WGS) entry which is preliminary data.</text>
</comment>
<dbReference type="OrthoDB" id="9104004at2"/>
<sequence length="159" mass="16572">MTVPAVTAVQSSVAQGASGANAAVGEAQAAQRAMPAAPRQEADPAQASAFDAQMSGQAAQAAPTGTVHMHSAQATHSLDAVVTHMRKETAALDVRYQEAMSQMEHPAALIDPSDPMMTMVRLTDFTLSTSVTLQQYQFSMAMADASNGVTHSLLKNNAE</sequence>
<evidence type="ECO:0000256" key="1">
    <source>
        <dbReference type="SAM" id="MobiDB-lite"/>
    </source>
</evidence>
<evidence type="ECO:0000313" key="3">
    <source>
        <dbReference type="Proteomes" id="UP000256838"/>
    </source>
</evidence>
<name>A0A3D8JY66_9BURK</name>
<dbReference type="Proteomes" id="UP000256838">
    <property type="component" value="Unassembled WGS sequence"/>
</dbReference>
<reference evidence="2 3" key="1">
    <citation type="submission" date="2018-08" db="EMBL/GenBank/DDBJ databases">
        <title>Paraburkholderia sp. DHOM06 isolated from forest soil.</title>
        <authorList>
            <person name="Gao Z.-H."/>
            <person name="Qiu L.-H."/>
        </authorList>
    </citation>
    <scope>NUCLEOTIDE SEQUENCE [LARGE SCALE GENOMIC DNA]</scope>
    <source>
        <strain evidence="2 3">DHOM06</strain>
    </source>
</reference>
<dbReference type="RefSeq" id="WP_115534595.1">
    <property type="nucleotide sequence ID" value="NZ_QRGA01000008.1"/>
</dbReference>
<organism evidence="2 3">
    <name type="scientific">Trinickia dinghuensis</name>
    <dbReference type="NCBI Taxonomy" id="2291023"/>
    <lineage>
        <taxon>Bacteria</taxon>
        <taxon>Pseudomonadati</taxon>
        <taxon>Pseudomonadota</taxon>
        <taxon>Betaproteobacteria</taxon>
        <taxon>Burkholderiales</taxon>
        <taxon>Burkholderiaceae</taxon>
        <taxon>Trinickia</taxon>
    </lineage>
</organism>